<proteinExistence type="predicted"/>
<dbReference type="GO" id="GO:0006383">
    <property type="term" value="P:transcription by RNA polymerase III"/>
    <property type="evidence" value="ECO:0007669"/>
    <property type="project" value="InterPro"/>
</dbReference>
<dbReference type="Pfam" id="PF13432">
    <property type="entry name" value="TPR_16"/>
    <property type="match status" value="1"/>
</dbReference>
<protein>
    <submittedName>
        <fullName evidence="3">General transcription factor 3C polypeptide 3</fullName>
    </submittedName>
</protein>
<dbReference type="InterPro" id="IPR039340">
    <property type="entry name" value="Tfc4/TFIIIC-102/Sfc4"/>
</dbReference>
<dbReference type="SUPFAM" id="SSF48452">
    <property type="entry name" value="TPR-like"/>
    <property type="match status" value="2"/>
</dbReference>
<dbReference type="EMBL" id="VIIS01002002">
    <property type="protein sequence ID" value="KAF0289805.1"/>
    <property type="molecule type" value="Genomic_DNA"/>
</dbReference>
<evidence type="ECO:0000313" key="4">
    <source>
        <dbReference type="Proteomes" id="UP000440578"/>
    </source>
</evidence>
<dbReference type="AlphaFoldDB" id="A0A6A4V7W5"/>
<dbReference type="OrthoDB" id="151490at2759"/>
<feature type="compositionally biased region" description="Polar residues" evidence="2">
    <location>
        <begin position="1"/>
        <end position="10"/>
    </location>
</feature>
<organism evidence="3 4">
    <name type="scientific">Amphibalanus amphitrite</name>
    <name type="common">Striped barnacle</name>
    <name type="synonym">Balanus amphitrite</name>
    <dbReference type="NCBI Taxonomy" id="1232801"/>
    <lineage>
        <taxon>Eukaryota</taxon>
        <taxon>Metazoa</taxon>
        <taxon>Ecdysozoa</taxon>
        <taxon>Arthropoda</taxon>
        <taxon>Crustacea</taxon>
        <taxon>Multicrustacea</taxon>
        <taxon>Cirripedia</taxon>
        <taxon>Thoracica</taxon>
        <taxon>Thoracicalcarea</taxon>
        <taxon>Balanomorpha</taxon>
        <taxon>Balanoidea</taxon>
        <taxon>Balanidae</taxon>
        <taxon>Amphibalaninae</taxon>
        <taxon>Amphibalanus</taxon>
    </lineage>
</organism>
<dbReference type="Pfam" id="PF13181">
    <property type="entry name" value="TPR_8"/>
    <property type="match status" value="1"/>
</dbReference>
<keyword evidence="4" id="KW-1185">Reference proteome</keyword>
<accession>A0A6A4V7W5</accession>
<evidence type="ECO:0000313" key="3">
    <source>
        <dbReference type="EMBL" id="KAF0289805.1"/>
    </source>
</evidence>
<name>A0A6A4V7W5_AMPAM</name>
<dbReference type="Proteomes" id="UP000440578">
    <property type="component" value="Unassembled WGS sequence"/>
</dbReference>
<dbReference type="PANTHER" id="PTHR23082:SF0">
    <property type="entry name" value="GENERAL TRANSCRIPTION FACTOR 3C POLYPEPTIDE 3"/>
    <property type="match status" value="1"/>
</dbReference>
<feature type="repeat" description="TPR" evidence="1">
    <location>
        <begin position="432"/>
        <end position="465"/>
    </location>
</feature>
<feature type="repeat" description="TPR" evidence="1">
    <location>
        <begin position="768"/>
        <end position="801"/>
    </location>
</feature>
<dbReference type="InterPro" id="IPR011990">
    <property type="entry name" value="TPR-like_helical_dom_sf"/>
</dbReference>
<sequence>MSATGSNSKVSVGMKTEEVQEAAEGQELTNKYLRGELSFTEYAQLLAAEDDDPTELDGELDLDELDSGGDAASTAGGEGPASVVPSGAGDDDENMTARESIRSQRRLLKRRTLPAVLQGMMGEANLRYARGDTEDAETICKEIIRQCPLAPEPFQTMAMMHEERGDHERGLQYSLIAAHLSKPDVDEWLRLARISEAKQSHKQAVVCYTRAIEAAPQRLELHLKRVELVKLITKTAKLPISYLKRAVTIMCDGSAGDAFRVMKELHQLLMADKLYDDAKEYWAKVFDKHGDKANWEDTHVYLELLLTTGSPGACVGALLRFCGVRFEPPVPADASDWAAALAGARSVTVPEGVPLDVKYKLLLALIQLECVRLADKSLIPSLKTCDPEEYGDIYMDVAEALMEKKHYEAALQLLNMLTQSHNYCLVRNNVTAGVWLRVAECHHELGRMEQAVAAYREVVARAPSHSQARLVLSTILHQLGRPEEAIAVLSQEVEQEVLDSDLLLEKSALLEKEGRIVEFIDTVRTLLSQHCPIIRDRDEAKSMLVGFKVREHTLRQLRKLKPDTYDDPGPAFVDRPTELERHWTLLKKALSYLEERGQFSDCVDLIMRAKGSREFNQRTDISKDLDTMCAIASFRAADYEMGFPVVRKMLLAEPEVQSLWNLLNLVTMRAEDIRHARFLMRLTHRLPELVALSLLNGHNCLMSGTYKYALVEYVSAYKLEPRDPLIALLVGVTMIHLAAQKFTTRKHSLVVQAQAFLGQYASLRGDTQESMYNMGRGMHELGLLPNAVHYYTRALELEPSGGNPALDLRRETAYNLALIYRASGNLTLARRLTHRYCII</sequence>
<reference evidence="3 4" key="1">
    <citation type="submission" date="2019-07" db="EMBL/GenBank/DDBJ databases">
        <title>Draft genome assembly of a fouling barnacle, Amphibalanus amphitrite (Darwin, 1854): The first reference genome for Thecostraca.</title>
        <authorList>
            <person name="Kim W."/>
        </authorList>
    </citation>
    <scope>NUCLEOTIDE SEQUENCE [LARGE SCALE GENOMIC DNA]</scope>
    <source>
        <strain evidence="3">SNU_AA5</strain>
        <tissue evidence="3">Soma without cirri and trophi</tissue>
    </source>
</reference>
<dbReference type="Gene3D" id="1.25.40.10">
    <property type="entry name" value="Tetratricopeptide repeat domain"/>
    <property type="match status" value="3"/>
</dbReference>
<dbReference type="InterPro" id="IPR019734">
    <property type="entry name" value="TPR_rpt"/>
</dbReference>
<keyword evidence="1" id="KW-0802">TPR repeat</keyword>
<feature type="region of interest" description="Disordered" evidence="2">
    <location>
        <begin position="1"/>
        <end position="27"/>
    </location>
</feature>
<dbReference type="GO" id="GO:0000127">
    <property type="term" value="C:transcription factor TFIIIC complex"/>
    <property type="evidence" value="ECO:0007669"/>
    <property type="project" value="TreeGrafter"/>
</dbReference>
<feature type="compositionally biased region" description="Acidic residues" evidence="2">
    <location>
        <begin position="48"/>
        <end position="67"/>
    </location>
</feature>
<gene>
    <name evidence="3" type="primary">GTF3C3</name>
    <name evidence="3" type="ORF">FJT64_011978</name>
</gene>
<evidence type="ECO:0000256" key="2">
    <source>
        <dbReference type="SAM" id="MobiDB-lite"/>
    </source>
</evidence>
<evidence type="ECO:0000256" key="1">
    <source>
        <dbReference type="PROSITE-ProRule" id="PRU00339"/>
    </source>
</evidence>
<dbReference type="PROSITE" id="PS50005">
    <property type="entry name" value="TPR"/>
    <property type="match status" value="2"/>
</dbReference>
<comment type="caution">
    <text evidence="3">The sequence shown here is derived from an EMBL/GenBank/DDBJ whole genome shotgun (WGS) entry which is preliminary data.</text>
</comment>
<dbReference type="SMART" id="SM00028">
    <property type="entry name" value="TPR"/>
    <property type="match status" value="4"/>
</dbReference>
<feature type="region of interest" description="Disordered" evidence="2">
    <location>
        <begin position="44"/>
        <end position="96"/>
    </location>
</feature>
<dbReference type="PANTHER" id="PTHR23082">
    <property type="entry name" value="TRANSCRIPTION INITIATION FACTOR IIIC TFIIIC , POLYPEPTIDE 3-RELATED"/>
    <property type="match status" value="1"/>
</dbReference>